<comment type="function">
    <text evidence="1 5">Catalyzes the reversible oxidation of malate to oxaloacetate.</text>
</comment>
<dbReference type="Proteomes" id="UP000632498">
    <property type="component" value="Unassembled WGS sequence"/>
</dbReference>
<evidence type="ECO:0000256" key="6">
    <source>
        <dbReference type="PIRSR" id="PIRSR000102-1"/>
    </source>
</evidence>
<evidence type="ECO:0000259" key="9">
    <source>
        <dbReference type="Pfam" id="PF00056"/>
    </source>
</evidence>
<proteinExistence type="inferred from homology"/>
<dbReference type="HAMAP" id="MF_00487">
    <property type="entry name" value="Malate_dehydrog_3"/>
    <property type="match status" value="1"/>
</dbReference>
<comment type="catalytic activity">
    <reaction evidence="5">
        <text>(S)-malate + NAD(+) = oxaloacetate + NADH + H(+)</text>
        <dbReference type="Rhea" id="RHEA:21432"/>
        <dbReference type="ChEBI" id="CHEBI:15378"/>
        <dbReference type="ChEBI" id="CHEBI:15589"/>
        <dbReference type="ChEBI" id="CHEBI:16452"/>
        <dbReference type="ChEBI" id="CHEBI:57540"/>
        <dbReference type="ChEBI" id="CHEBI:57945"/>
        <dbReference type="EC" id="1.1.1.37"/>
    </reaction>
</comment>
<dbReference type="GO" id="GO:0006099">
    <property type="term" value="P:tricarboxylic acid cycle"/>
    <property type="evidence" value="ECO:0007669"/>
    <property type="project" value="UniProtKB-UniRule"/>
</dbReference>
<feature type="domain" description="Lactate/malate dehydrogenase C-terminal" evidence="10">
    <location>
        <begin position="173"/>
        <end position="340"/>
    </location>
</feature>
<dbReference type="Gene3D" id="3.40.50.720">
    <property type="entry name" value="NAD(P)-binding Rossmann-like Domain"/>
    <property type="match status" value="1"/>
</dbReference>
<protein>
    <recommendedName>
        <fullName evidence="5">Malate dehydrogenase</fullName>
        <ecNumber evidence="5">1.1.1.37</ecNumber>
    </recommendedName>
</protein>
<evidence type="ECO:0000256" key="3">
    <source>
        <dbReference type="ARBA" id="ARBA00023002"/>
    </source>
</evidence>
<dbReference type="Pfam" id="PF02866">
    <property type="entry name" value="Ldh_1_C"/>
    <property type="match status" value="1"/>
</dbReference>
<sequence length="346" mass="37155">MDFDLEFHRGKVQLYLFNRIEGKFSMARNKIALIGAGNIGGTLAHLAGLKELGDVVLFDIADGIPQGKGLDIAESSPVDCFNASFSGTTDYKDIEGADVVIVTAGVPRKPGMSRDDLIGINASVMKSVGEGIKQYAPNAFVICITNPLDAMVWALREVSGLPHNKVVGMAGVLDSARFRYFLAEEFNVSVEDVTAFVLGGHGDTMVPLERYSAVAGIPVPDLIEMGWTTREKMDEIVQRTRDGGAEIVGLLKTGSAFYAPASSAIQMAEAYLKDQRRLLPCAAWVDGGKYGQDGIYVGVPTIIGANGIEEVVEIKLNDDEQAMFDNSINAVKGLIEATKEQMAKAD</sequence>
<keyword evidence="4 5" id="KW-0520">NAD</keyword>
<dbReference type="FunFam" id="3.40.50.720:FF:000018">
    <property type="entry name" value="Malate dehydrogenase"/>
    <property type="match status" value="1"/>
</dbReference>
<feature type="binding site" evidence="5 7">
    <location>
        <position position="146"/>
    </location>
    <ligand>
        <name>substrate</name>
    </ligand>
</feature>
<dbReference type="PANTHER" id="PTHR43128:SF16">
    <property type="entry name" value="L-LACTATE DEHYDROGENASE"/>
    <property type="match status" value="1"/>
</dbReference>
<feature type="binding site" evidence="5 8">
    <location>
        <begin position="144"/>
        <end position="146"/>
    </location>
    <ligand>
        <name>NAD(+)</name>
        <dbReference type="ChEBI" id="CHEBI:57540"/>
    </ligand>
</feature>
<dbReference type="Pfam" id="PF00056">
    <property type="entry name" value="Ldh_1_N"/>
    <property type="match status" value="1"/>
</dbReference>
<feature type="domain" description="Lactate/malate dehydrogenase N-terminal" evidence="9">
    <location>
        <begin position="30"/>
        <end position="168"/>
    </location>
</feature>
<feature type="active site" description="Proton acceptor" evidence="5 6">
    <location>
        <position position="201"/>
    </location>
</feature>
<dbReference type="SUPFAM" id="SSF56327">
    <property type="entry name" value="LDH C-terminal domain-like"/>
    <property type="match status" value="1"/>
</dbReference>
<dbReference type="InterPro" id="IPR001236">
    <property type="entry name" value="Lactate/malate_DH_N"/>
</dbReference>
<dbReference type="GO" id="GO:0030060">
    <property type="term" value="F:L-malate dehydrogenase (NAD+) activity"/>
    <property type="evidence" value="ECO:0007669"/>
    <property type="project" value="UniProtKB-UniRule"/>
</dbReference>
<dbReference type="InterPro" id="IPR022383">
    <property type="entry name" value="Lactate/malate_DH_C"/>
</dbReference>
<comment type="caution">
    <text evidence="11">The sequence shown here is derived from an EMBL/GenBank/DDBJ whole genome shotgun (WGS) entry which is preliminary data.</text>
</comment>
<dbReference type="InterPro" id="IPR011275">
    <property type="entry name" value="Malate_DH_type3"/>
</dbReference>
<feature type="binding site" evidence="5 7">
    <location>
        <position position="177"/>
    </location>
    <ligand>
        <name>substrate</name>
    </ligand>
</feature>
<keyword evidence="2 5" id="KW-0816">Tricarboxylic acid cycle</keyword>
<comment type="similarity">
    <text evidence="5">Belongs to the LDH/MDH superfamily. MDH type 3 family.</text>
</comment>
<evidence type="ECO:0000256" key="2">
    <source>
        <dbReference type="ARBA" id="ARBA00022532"/>
    </source>
</evidence>
<dbReference type="PANTHER" id="PTHR43128">
    <property type="entry name" value="L-2-HYDROXYCARBOXYLATE DEHYDROGENASE (NAD(P)(+))"/>
    <property type="match status" value="1"/>
</dbReference>
<feature type="binding site" evidence="5 8">
    <location>
        <begin position="35"/>
        <end position="40"/>
    </location>
    <ligand>
        <name>NAD(+)</name>
        <dbReference type="ChEBI" id="CHEBI:57540"/>
    </ligand>
</feature>
<evidence type="ECO:0000313" key="12">
    <source>
        <dbReference type="Proteomes" id="UP000632498"/>
    </source>
</evidence>
<dbReference type="EC" id="1.1.1.37" evidence="5"/>
<dbReference type="Gene3D" id="3.90.110.10">
    <property type="entry name" value="Lactate dehydrogenase/glycoside hydrolase, family 4, C-terminal"/>
    <property type="match status" value="1"/>
</dbReference>
<feature type="binding site" evidence="5 7">
    <location>
        <position position="114"/>
    </location>
    <ligand>
        <name>substrate</name>
    </ligand>
</feature>
<evidence type="ECO:0000259" key="10">
    <source>
        <dbReference type="Pfam" id="PF02866"/>
    </source>
</evidence>
<dbReference type="InterPro" id="IPR001557">
    <property type="entry name" value="L-lactate/malate_DH"/>
</dbReference>
<dbReference type="NCBIfam" id="TIGR01763">
    <property type="entry name" value="MalateDH_bact"/>
    <property type="match status" value="1"/>
</dbReference>
<evidence type="ECO:0000256" key="7">
    <source>
        <dbReference type="PIRSR" id="PIRSR000102-2"/>
    </source>
</evidence>
<evidence type="ECO:0000313" key="11">
    <source>
        <dbReference type="EMBL" id="GGF53488.1"/>
    </source>
</evidence>
<evidence type="ECO:0000256" key="8">
    <source>
        <dbReference type="PIRSR" id="PIRSR000102-3"/>
    </source>
</evidence>
<dbReference type="PIRSF" id="PIRSF000102">
    <property type="entry name" value="Lac_mal_DH"/>
    <property type="match status" value="1"/>
</dbReference>
<evidence type="ECO:0000256" key="4">
    <source>
        <dbReference type="ARBA" id="ARBA00023027"/>
    </source>
</evidence>
<feature type="binding site" evidence="5 7">
    <location>
        <position position="108"/>
    </location>
    <ligand>
        <name>substrate</name>
    </ligand>
</feature>
<dbReference type="GO" id="GO:0004459">
    <property type="term" value="F:L-lactate dehydrogenase (NAD+) activity"/>
    <property type="evidence" value="ECO:0007669"/>
    <property type="project" value="TreeGrafter"/>
</dbReference>
<dbReference type="EMBL" id="BMHV01000002">
    <property type="protein sequence ID" value="GGF53488.1"/>
    <property type="molecule type" value="Genomic_DNA"/>
</dbReference>
<dbReference type="AlphaFoldDB" id="A0A917BR94"/>
<organism evidence="11 12">
    <name type="scientific">Terasakiella brassicae</name>
    <dbReference type="NCBI Taxonomy" id="1634917"/>
    <lineage>
        <taxon>Bacteria</taxon>
        <taxon>Pseudomonadati</taxon>
        <taxon>Pseudomonadota</taxon>
        <taxon>Alphaproteobacteria</taxon>
        <taxon>Rhodospirillales</taxon>
        <taxon>Terasakiellaceae</taxon>
        <taxon>Terasakiella</taxon>
    </lineage>
</organism>
<keyword evidence="12" id="KW-1185">Reference proteome</keyword>
<evidence type="ECO:0000256" key="5">
    <source>
        <dbReference type="HAMAP-Rule" id="MF_00487"/>
    </source>
</evidence>
<dbReference type="PRINTS" id="PR00086">
    <property type="entry name" value="LLDHDRGNASE"/>
</dbReference>
<dbReference type="FunFam" id="3.90.110.10:FF:000004">
    <property type="entry name" value="Malate dehydrogenase"/>
    <property type="match status" value="1"/>
</dbReference>
<gene>
    <name evidence="5 11" type="primary">mdh</name>
    <name evidence="11" type="ORF">GCM10011332_03580</name>
</gene>
<evidence type="ECO:0000256" key="1">
    <source>
        <dbReference type="ARBA" id="ARBA00003966"/>
    </source>
</evidence>
<feature type="binding site" evidence="5 8">
    <location>
        <position position="121"/>
    </location>
    <ligand>
        <name>NAD(+)</name>
        <dbReference type="ChEBI" id="CHEBI:57540"/>
    </ligand>
</feature>
<dbReference type="NCBIfam" id="NF004863">
    <property type="entry name" value="PRK06223.1"/>
    <property type="match status" value="1"/>
</dbReference>
<dbReference type="GO" id="GO:0006089">
    <property type="term" value="P:lactate metabolic process"/>
    <property type="evidence" value="ECO:0007669"/>
    <property type="project" value="TreeGrafter"/>
</dbReference>
<reference evidence="11" key="1">
    <citation type="journal article" date="2014" name="Int. J. Syst. Evol. Microbiol.">
        <title>Complete genome sequence of Corynebacterium casei LMG S-19264T (=DSM 44701T), isolated from a smear-ripened cheese.</title>
        <authorList>
            <consortium name="US DOE Joint Genome Institute (JGI-PGF)"/>
            <person name="Walter F."/>
            <person name="Albersmeier A."/>
            <person name="Kalinowski J."/>
            <person name="Ruckert C."/>
        </authorList>
    </citation>
    <scope>NUCLEOTIDE SEQUENCE</scope>
    <source>
        <strain evidence="11">CGMCC 1.15254</strain>
    </source>
</reference>
<reference evidence="11" key="2">
    <citation type="submission" date="2020-09" db="EMBL/GenBank/DDBJ databases">
        <authorList>
            <person name="Sun Q."/>
            <person name="Zhou Y."/>
        </authorList>
    </citation>
    <scope>NUCLEOTIDE SEQUENCE</scope>
    <source>
        <strain evidence="11">CGMCC 1.15254</strain>
    </source>
</reference>
<keyword evidence="3 5" id="KW-0560">Oxidoreductase</keyword>
<feature type="binding site" evidence="5 8">
    <location>
        <position position="59"/>
    </location>
    <ligand>
        <name>NAD(+)</name>
        <dbReference type="ChEBI" id="CHEBI:57540"/>
    </ligand>
</feature>
<dbReference type="InterPro" id="IPR015955">
    <property type="entry name" value="Lactate_DH/Glyco_Ohase_4_C"/>
</dbReference>
<accession>A0A917BR94</accession>
<name>A0A917BR94_9PROT</name>
<dbReference type="InterPro" id="IPR036291">
    <property type="entry name" value="NAD(P)-bd_dom_sf"/>
</dbReference>
<dbReference type="CDD" id="cd01339">
    <property type="entry name" value="LDH-like_MDH"/>
    <property type="match status" value="1"/>
</dbReference>
<dbReference type="SUPFAM" id="SSF51735">
    <property type="entry name" value="NAD(P)-binding Rossmann-fold domains"/>
    <property type="match status" value="1"/>
</dbReference>